<dbReference type="PANTHER" id="PTHR34455:SF1">
    <property type="entry name" value="OS07G0673550 PROTEIN"/>
    <property type="match status" value="1"/>
</dbReference>
<protein>
    <recommendedName>
        <fullName evidence="9">Photosystem II reaction center X protein</fullName>
    </recommendedName>
</protein>
<proteinExistence type="predicted"/>
<gene>
    <name evidence="7" type="ORF">MNEG_2547</name>
</gene>
<keyword evidence="3 6" id="KW-1133">Transmembrane helix</keyword>
<evidence type="ECO:0000256" key="3">
    <source>
        <dbReference type="ARBA" id="ARBA00022989"/>
    </source>
</evidence>
<organism evidence="7 8">
    <name type="scientific">Monoraphidium neglectum</name>
    <dbReference type="NCBI Taxonomy" id="145388"/>
    <lineage>
        <taxon>Eukaryota</taxon>
        <taxon>Viridiplantae</taxon>
        <taxon>Chlorophyta</taxon>
        <taxon>core chlorophytes</taxon>
        <taxon>Chlorophyceae</taxon>
        <taxon>CS clade</taxon>
        <taxon>Sphaeropleales</taxon>
        <taxon>Selenastraceae</taxon>
        <taxon>Monoraphidium</taxon>
    </lineage>
</organism>
<dbReference type="PANTHER" id="PTHR34455">
    <property type="entry name" value="OS07G0673550 PROTEIN"/>
    <property type="match status" value="1"/>
</dbReference>
<dbReference type="GO" id="GO:0015979">
    <property type="term" value="P:photosynthesis"/>
    <property type="evidence" value="ECO:0007669"/>
    <property type="project" value="UniProtKB-KW"/>
</dbReference>
<evidence type="ECO:0000256" key="5">
    <source>
        <dbReference type="ARBA" id="ARBA00023276"/>
    </source>
</evidence>
<dbReference type="RefSeq" id="XP_013904431.1">
    <property type="nucleotide sequence ID" value="XM_014048977.1"/>
</dbReference>
<dbReference type="GeneID" id="25735425"/>
<reference evidence="7 8" key="1">
    <citation type="journal article" date="2013" name="BMC Genomics">
        <title>Reconstruction of the lipid metabolism for the microalga Monoraphidium neglectum from its genome sequence reveals characteristics suitable for biofuel production.</title>
        <authorList>
            <person name="Bogen C."/>
            <person name="Al-Dilaimi A."/>
            <person name="Albersmeier A."/>
            <person name="Wichmann J."/>
            <person name="Grundmann M."/>
            <person name="Rupp O."/>
            <person name="Lauersen K.J."/>
            <person name="Blifernez-Klassen O."/>
            <person name="Kalinowski J."/>
            <person name="Goesmann A."/>
            <person name="Mussgnug J.H."/>
            <person name="Kruse O."/>
        </authorList>
    </citation>
    <scope>NUCLEOTIDE SEQUENCE [LARGE SCALE GENOMIC DNA]</scope>
    <source>
        <strain evidence="7 8">SAG 48.87</strain>
    </source>
</reference>
<name>A0A0D2MYH1_9CHLO</name>
<dbReference type="Gene3D" id="1.20.5.510">
    <property type="entry name" value="Single helix bin"/>
    <property type="match status" value="1"/>
</dbReference>
<dbReference type="OrthoDB" id="539365at2759"/>
<evidence type="ECO:0000256" key="6">
    <source>
        <dbReference type="SAM" id="Phobius"/>
    </source>
</evidence>
<keyword evidence="1" id="KW-0602">Photosynthesis</keyword>
<evidence type="ECO:0000313" key="8">
    <source>
        <dbReference type="Proteomes" id="UP000054498"/>
    </source>
</evidence>
<dbReference type="Pfam" id="PF06596">
    <property type="entry name" value="PsbX"/>
    <property type="match status" value="1"/>
</dbReference>
<keyword evidence="2 6" id="KW-0812">Transmembrane</keyword>
<evidence type="ECO:0000256" key="1">
    <source>
        <dbReference type="ARBA" id="ARBA00022531"/>
    </source>
</evidence>
<dbReference type="EMBL" id="KK100510">
    <property type="protein sequence ID" value="KIZ05412.1"/>
    <property type="molecule type" value="Genomic_DNA"/>
</dbReference>
<sequence>MALKLQQKATLARTAPSVRCTVVRPRLSVRASAQKQERAAAAVTAGVISGVGAMMASPLMAEAAVTPSLKNFLYSLIAGGVVLGGIAVAITAVSTFDPVKRG</sequence>
<keyword evidence="8" id="KW-1185">Reference proteome</keyword>
<evidence type="ECO:0008006" key="9">
    <source>
        <dbReference type="Google" id="ProtNLM"/>
    </source>
</evidence>
<dbReference type="AlphaFoldDB" id="A0A0D2MYH1"/>
<accession>A0A0D2MYH1</accession>
<dbReference type="Proteomes" id="UP000054498">
    <property type="component" value="Unassembled WGS sequence"/>
</dbReference>
<keyword evidence="4 6" id="KW-0472">Membrane</keyword>
<dbReference type="InterPro" id="IPR009518">
    <property type="entry name" value="PSII_PsbX"/>
</dbReference>
<dbReference type="KEGG" id="mng:MNEG_2547"/>
<dbReference type="STRING" id="145388.A0A0D2MYH1"/>
<feature type="transmembrane region" description="Helical" evidence="6">
    <location>
        <begin position="72"/>
        <end position="96"/>
    </location>
</feature>
<keyword evidence="5" id="KW-0604">Photosystem II</keyword>
<dbReference type="GO" id="GO:0009523">
    <property type="term" value="C:photosystem II"/>
    <property type="evidence" value="ECO:0007669"/>
    <property type="project" value="UniProtKB-KW"/>
</dbReference>
<feature type="transmembrane region" description="Helical" evidence="6">
    <location>
        <begin position="39"/>
        <end position="60"/>
    </location>
</feature>
<evidence type="ECO:0000256" key="2">
    <source>
        <dbReference type="ARBA" id="ARBA00022692"/>
    </source>
</evidence>
<evidence type="ECO:0000256" key="4">
    <source>
        <dbReference type="ARBA" id="ARBA00023136"/>
    </source>
</evidence>
<evidence type="ECO:0000313" key="7">
    <source>
        <dbReference type="EMBL" id="KIZ05412.1"/>
    </source>
</evidence>